<name>A0AAV4LM25_BABCB</name>
<reference evidence="2 3" key="1">
    <citation type="submission" date="2021-06" db="EMBL/GenBank/DDBJ databases">
        <title>Genome sequence of Babesia caballi.</title>
        <authorList>
            <person name="Yamagishi J."/>
            <person name="Kidaka T."/>
            <person name="Ochi A."/>
        </authorList>
    </citation>
    <scope>NUCLEOTIDE SEQUENCE [LARGE SCALE GENOMIC DNA]</scope>
    <source>
        <strain evidence="2">USDA-D6B2</strain>
    </source>
</reference>
<evidence type="ECO:0000313" key="3">
    <source>
        <dbReference type="Proteomes" id="UP001497744"/>
    </source>
</evidence>
<dbReference type="Proteomes" id="UP001497744">
    <property type="component" value="Unassembled WGS sequence"/>
</dbReference>
<dbReference type="EMBL" id="BPLF01000001">
    <property type="protein sequence ID" value="GIX61066.1"/>
    <property type="molecule type" value="Genomic_DNA"/>
</dbReference>
<proteinExistence type="predicted"/>
<protein>
    <submittedName>
        <fullName evidence="2">Ribosome-binding protein 1, putative</fullName>
    </submittedName>
</protein>
<feature type="compositionally biased region" description="Low complexity" evidence="1">
    <location>
        <begin position="231"/>
        <end position="246"/>
    </location>
</feature>
<dbReference type="AlphaFoldDB" id="A0AAV4LM25"/>
<evidence type="ECO:0000313" key="2">
    <source>
        <dbReference type="EMBL" id="GIX61066.1"/>
    </source>
</evidence>
<dbReference type="RefSeq" id="XP_067713137.1">
    <property type="nucleotide sequence ID" value="XM_067857036.1"/>
</dbReference>
<evidence type="ECO:0000256" key="1">
    <source>
        <dbReference type="SAM" id="MobiDB-lite"/>
    </source>
</evidence>
<dbReference type="GeneID" id="94192549"/>
<gene>
    <name evidence="2" type="ORF">BcabD6B2_05010</name>
</gene>
<accession>A0AAV4LM25</accession>
<comment type="caution">
    <text evidence="2">The sequence shown here is derived from an EMBL/GenBank/DDBJ whole genome shotgun (WGS) entry which is preliminary data.</text>
</comment>
<feature type="compositionally biased region" description="Polar residues" evidence="1">
    <location>
        <begin position="272"/>
        <end position="284"/>
    </location>
</feature>
<feature type="region of interest" description="Disordered" evidence="1">
    <location>
        <begin position="210"/>
        <end position="285"/>
    </location>
</feature>
<organism evidence="2 3">
    <name type="scientific">Babesia caballi</name>
    <dbReference type="NCBI Taxonomy" id="5871"/>
    <lineage>
        <taxon>Eukaryota</taxon>
        <taxon>Sar</taxon>
        <taxon>Alveolata</taxon>
        <taxon>Apicomplexa</taxon>
        <taxon>Aconoidasida</taxon>
        <taxon>Piroplasmida</taxon>
        <taxon>Babesiidae</taxon>
        <taxon>Babesia</taxon>
    </lineage>
</organism>
<keyword evidence="3" id="KW-1185">Reference proteome</keyword>
<sequence length="317" mass="33732">MAHARGCRLSVPVPNTLKTALEFLDALHNNVGGPQMAVVNELGNKIQNVGQAHISATTSNMFHYMNQLRLKIIGNTKLQSYGNYKEIEASHESDIGCVNYVISILVHLLPQLVTTLEFLESRVRNFESGDWGMLHFGISGKNSELDEWLTRPEASFGYENGQLPGGYAARDLVGGFGNNLYPPLSHLVGNNNGHLKVLWQRIQGIASGYPLTESPRPSSPEQHAYAPPGSPAQSQSSSQHHGSSAQRPPSPLPREHGSQPRQPPAPPVKQPVESQPSNGGDSSTAAIGGAVGATGLVGGGAAVYFLNVGGIRTLIAG</sequence>